<comment type="similarity">
    <text evidence="6">Belongs to the CoaE family.</text>
</comment>
<keyword evidence="6 9" id="KW-0418">Kinase</keyword>
<dbReference type="Gene3D" id="3.30.460.10">
    <property type="entry name" value="Beta Polymerase, domain 2"/>
    <property type="match status" value="1"/>
</dbReference>
<dbReference type="InterPro" id="IPR043519">
    <property type="entry name" value="NT_sf"/>
</dbReference>
<evidence type="ECO:0000256" key="2">
    <source>
        <dbReference type="ARBA" id="ARBA00011058"/>
    </source>
</evidence>
<dbReference type="InterPro" id="IPR001977">
    <property type="entry name" value="Depp_CoAkinase"/>
</dbReference>
<evidence type="ECO:0000313" key="9">
    <source>
        <dbReference type="EMBL" id="GAA4860267.1"/>
    </source>
</evidence>
<sequence length="356" mass="37226">MNPAAGGQTAGVLRLGLTGGIGAGKSTVAETLTELGAVVIDADRIAREVVEPGTDGLAAVVEAFGEDVLDDDGALDRPALGQIVFADDAKRQQLNGILHPRIGARTAEMVAEAPDDAVVVHDVPLLVENGMGAAFALVVVVDAPVDVRVARLRDNRGMSVEDARARIAAQADDEARRAAADVWLENAGAAGALREQVERLWHERLVPFAQNVEHGEATPAPTDVVAPADDRDVVARRLAARLAVVGGEHVRRVEHVGPGAIPGLPAPDVVDLLVEAVRPGDELAEAFLSAGFPRTGPGRHGSADPARPARVLVLDGKSRREAKRVKAIVEARDRARQDPDRVAADPAAVRAEVALP</sequence>
<dbReference type="NCBIfam" id="TIGR00152">
    <property type="entry name" value="dephospho-CoA kinase"/>
    <property type="match status" value="1"/>
</dbReference>
<reference evidence="10" key="1">
    <citation type="journal article" date="2019" name="Int. J. Syst. Evol. Microbiol.">
        <title>The Global Catalogue of Microorganisms (GCM) 10K type strain sequencing project: providing services to taxonomists for standard genome sequencing and annotation.</title>
        <authorList>
            <consortium name="The Broad Institute Genomics Platform"/>
            <consortium name="The Broad Institute Genome Sequencing Center for Infectious Disease"/>
            <person name="Wu L."/>
            <person name="Ma J."/>
        </authorList>
    </citation>
    <scope>NUCLEOTIDE SEQUENCE [LARGE SCALE GENOMIC DNA]</scope>
    <source>
        <strain evidence="10">JCM 17983</strain>
    </source>
</reference>
<dbReference type="CDD" id="cd02022">
    <property type="entry name" value="DPCK"/>
    <property type="match status" value="1"/>
</dbReference>
<dbReference type="Pfam" id="PF04229">
    <property type="entry name" value="GrpB"/>
    <property type="match status" value="1"/>
</dbReference>
<dbReference type="Pfam" id="PF01121">
    <property type="entry name" value="CoaE"/>
    <property type="match status" value="1"/>
</dbReference>
<dbReference type="EC" id="2.7.1.24" evidence="6 7"/>
<evidence type="ECO:0000256" key="6">
    <source>
        <dbReference type="HAMAP-Rule" id="MF_00376"/>
    </source>
</evidence>
<evidence type="ECO:0000256" key="4">
    <source>
        <dbReference type="ARBA" id="ARBA00022741"/>
    </source>
</evidence>
<dbReference type="HAMAP" id="MF_00376">
    <property type="entry name" value="Dephospho_CoA_kinase"/>
    <property type="match status" value="1"/>
</dbReference>
<keyword evidence="10" id="KW-1185">Reference proteome</keyword>
<feature type="region of interest" description="Disordered" evidence="8">
    <location>
        <begin position="332"/>
        <end position="356"/>
    </location>
</feature>
<keyword evidence="4 6" id="KW-0547">Nucleotide-binding</keyword>
<evidence type="ECO:0000256" key="8">
    <source>
        <dbReference type="SAM" id="MobiDB-lite"/>
    </source>
</evidence>
<dbReference type="Gene3D" id="3.40.50.300">
    <property type="entry name" value="P-loop containing nucleotide triphosphate hydrolases"/>
    <property type="match status" value="1"/>
</dbReference>
<name>A0ABP9DUB8_9PSEU</name>
<organism evidence="9 10">
    <name type="scientific">Actinomycetospora straminea</name>
    <dbReference type="NCBI Taxonomy" id="663607"/>
    <lineage>
        <taxon>Bacteria</taxon>
        <taxon>Bacillati</taxon>
        <taxon>Actinomycetota</taxon>
        <taxon>Actinomycetes</taxon>
        <taxon>Pseudonocardiales</taxon>
        <taxon>Pseudonocardiaceae</taxon>
        <taxon>Actinomycetospora</taxon>
    </lineage>
</organism>
<keyword evidence="3 6" id="KW-0963">Cytoplasm</keyword>
<dbReference type="SUPFAM" id="SSF81301">
    <property type="entry name" value="Nucleotidyltransferase"/>
    <property type="match status" value="1"/>
</dbReference>
<feature type="compositionally biased region" description="Basic and acidic residues" evidence="8">
    <location>
        <begin position="332"/>
        <end position="343"/>
    </location>
</feature>
<dbReference type="PANTHER" id="PTHR10695:SF46">
    <property type="entry name" value="BIFUNCTIONAL COENZYME A SYNTHASE-RELATED"/>
    <property type="match status" value="1"/>
</dbReference>
<evidence type="ECO:0000256" key="5">
    <source>
        <dbReference type="ARBA" id="ARBA00022840"/>
    </source>
</evidence>
<gene>
    <name evidence="6 9" type="primary">coaE</name>
    <name evidence="9" type="ORF">GCM10023203_04330</name>
</gene>
<dbReference type="InterPro" id="IPR007344">
    <property type="entry name" value="GrpB/CoaE"/>
</dbReference>
<feature type="compositionally biased region" description="Low complexity" evidence="8">
    <location>
        <begin position="344"/>
        <end position="356"/>
    </location>
</feature>
<dbReference type="Proteomes" id="UP001500457">
    <property type="component" value="Unassembled WGS sequence"/>
</dbReference>
<evidence type="ECO:0000256" key="1">
    <source>
        <dbReference type="ARBA" id="ARBA00008826"/>
    </source>
</evidence>
<keyword evidence="6" id="KW-0808">Transferase</keyword>
<evidence type="ECO:0000313" key="10">
    <source>
        <dbReference type="Proteomes" id="UP001500457"/>
    </source>
</evidence>
<comment type="caution">
    <text evidence="9">The sequence shown here is derived from an EMBL/GenBank/DDBJ whole genome shotgun (WGS) entry which is preliminary data.</text>
</comment>
<comment type="function">
    <text evidence="6">Catalyzes the phosphorylation of the 3'-hydroxyl group of dephosphocoenzyme A to form coenzyme A.</text>
</comment>
<dbReference type="PROSITE" id="PS51219">
    <property type="entry name" value="DPCK"/>
    <property type="match status" value="1"/>
</dbReference>
<comment type="similarity">
    <text evidence="1">In the N-terminal section; belongs to the CoaE family.</text>
</comment>
<keyword evidence="6" id="KW-0173">Coenzyme A biosynthesis</keyword>
<dbReference type="NCBIfam" id="NF002879">
    <property type="entry name" value="PRK03333.1"/>
    <property type="match status" value="1"/>
</dbReference>
<feature type="binding site" evidence="6">
    <location>
        <begin position="22"/>
        <end position="27"/>
    </location>
    <ligand>
        <name>ATP</name>
        <dbReference type="ChEBI" id="CHEBI:30616"/>
    </ligand>
</feature>
<dbReference type="InterPro" id="IPR027417">
    <property type="entry name" value="P-loop_NTPase"/>
</dbReference>
<dbReference type="EMBL" id="BAABHQ010000001">
    <property type="protein sequence ID" value="GAA4860267.1"/>
    <property type="molecule type" value="Genomic_DNA"/>
</dbReference>
<comment type="catalytic activity">
    <reaction evidence="6">
        <text>3'-dephospho-CoA + ATP = ADP + CoA + H(+)</text>
        <dbReference type="Rhea" id="RHEA:18245"/>
        <dbReference type="ChEBI" id="CHEBI:15378"/>
        <dbReference type="ChEBI" id="CHEBI:30616"/>
        <dbReference type="ChEBI" id="CHEBI:57287"/>
        <dbReference type="ChEBI" id="CHEBI:57328"/>
        <dbReference type="ChEBI" id="CHEBI:456216"/>
        <dbReference type="EC" id="2.7.1.24"/>
    </reaction>
</comment>
<accession>A0ABP9DUB8</accession>
<comment type="pathway">
    <text evidence="6">Cofactor biosynthesis; coenzyme A biosynthesis; CoA from (R)-pantothenate: step 5/5.</text>
</comment>
<evidence type="ECO:0000256" key="7">
    <source>
        <dbReference type="NCBIfam" id="TIGR00152"/>
    </source>
</evidence>
<dbReference type="GO" id="GO:0016301">
    <property type="term" value="F:kinase activity"/>
    <property type="evidence" value="ECO:0007669"/>
    <property type="project" value="UniProtKB-KW"/>
</dbReference>
<protein>
    <recommendedName>
        <fullName evidence="6 7">Dephospho-CoA kinase</fullName>
        <ecNumber evidence="6 7">2.7.1.24</ecNumber>
    </recommendedName>
    <alternativeName>
        <fullName evidence="6">Dephosphocoenzyme A kinase</fullName>
    </alternativeName>
</protein>
<evidence type="ECO:0000256" key="3">
    <source>
        <dbReference type="ARBA" id="ARBA00022490"/>
    </source>
</evidence>
<comment type="similarity">
    <text evidence="2">In the C-terminal section; belongs to the UPF0157 (GrpB) family.</text>
</comment>
<dbReference type="SUPFAM" id="SSF52540">
    <property type="entry name" value="P-loop containing nucleoside triphosphate hydrolases"/>
    <property type="match status" value="1"/>
</dbReference>
<proteinExistence type="inferred from homology"/>
<dbReference type="PANTHER" id="PTHR10695">
    <property type="entry name" value="DEPHOSPHO-COA KINASE-RELATED"/>
    <property type="match status" value="1"/>
</dbReference>
<comment type="subcellular location">
    <subcellularLocation>
        <location evidence="6">Cytoplasm</location>
    </subcellularLocation>
</comment>
<keyword evidence="5 6" id="KW-0067">ATP-binding</keyword>